<comment type="catalytic activity">
    <reaction evidence="1">
        <text>2-(N(omega)-L-arginino)succinate = fumarate + L-arginine</text>
        <dbReference type="Rhea" id="RHEA:24020"/>
        <dbReference type="ChEBI" id="CHEBI:29806"/>
        <dbReference type="ChEBI" id="CHEBI:32682"/>
        <dbReference type="ChEBI" id="CHEBI:57472"/>
        <dbReference type="EC" id="4.3.2.1"/>
    </reaction>
</comment>
<dbReference type="Pfam" id="PF00206">
    <property type="entry name" value="Lyase_1"/>
    <property type="match status" value="1"/>
</dbReference>
<dbReference type="InterPro" id="IPR029419">
    <property type="entry name" value="Arg_succ_lyase_C"/>
</dbReference>
<comment type="caution">
    <text evidence="6">The sequence shown here is derived from an EMBL/GenBank/DDBJ whole genome shotgun (WGS) entry which is preliminary data.</text>
</comment>
<keyword evidence="1" id="KW-0028">Amino-acid biosynthesis</keyword>
<dbReference type="CDD" id="cd01359">
    <property type="entry name" value="Argininosuccinate_lyase"/>
    <property type="match status" value="1"/>
</dbReference>
<organism evidence="6 7">
    <name type="scientific">Halosimplex aquaticum</name>
    <dbReference type="NCBI Taxonomy" id="3026162"/>
    <lineage>
        <taxon>Archaea</taxon>
        <taxon>Methanobacteriati</taxon>
        <taxon>Methanobacteriota</taxon>
        <taxon>Stenosarchaea group</taxon>
        <taxon>Halobacteria</taxon>
        <taxon>Halobacteriales</taxon>
        <taxon>Haloarculaceae</taxon>
        <taxon>Halosimplex</taxon>
    </lineage>
</organism>
<dbReference type="InterPro" id="IPR022761">
    <property type="entry name" value="Fumarate_lyase_N"/>
</dbReference>
<evidence type="ECO:0000313" key="6">
    <source>
        <dbReference type="EMBL" id="MFC7141083.1"/>
    </source>
</evidence>
<evidence type="ECO:0000259" key="5">
    <source>
        <dbReference type="Pfam" id="PF14698"/>
    </source>
</evidence>
<dbReference type="InterPro" id="IPR009049">
    <property type="entry name" value="Argininosuccinate_lyase"/>
</dbReference>
<keyword evidence="7" id="KW-1185">Reference proteome</keyword>
<dbReference type="SUPFAM" id="SSF48557">
    <property type="entry name" value="L-aspartase-like"/>
    <property type="match status" value="1"/>
</dbReference>
<dbReference type="RefSeq" id="WP_274322173.1">
    <property type="nucleotide sequence ID" value="NZ_CP118158.1"/>
</dbReference>
<keyword evidence="1 6" id="KW-0456">Lyase</keyword>
<dbReference type="InterPro" id="IPR008948">
    <property type="entry name" value="L-Aspartase-like"/>
</dbReference>
<evidence type="ECO:0000259" key="4">
    <source>
        <dbReference type="Pfam" id="PF00206"/>
    </source>
</evidence>
<dbReference type="HAMAP" id="MF_00006">
    <property type="entry name" value="Arg_succ_lyase"/>
    <property type="match status" value="1"/>
</dbReference>
<proteinExistence type="inferred from homology"/>
<dbReference type="PRINTS" id="PR00149">
    <property type="entry name" value="FUMRATELYASE"/>
</dbReference>
<comment type="subcellular location">
    <subcellularLocation>
        <location evidence="1">Cytoplasm</location>
    </subcellularLocation>
</comment>
<dbReference type="Gene3D" id="1.10.40.30">
    <property type="entry name" value="Fumarase/aspartase (C-terminal domain)"/>
    <property type="match status" value="1"/>
</dbReference>
<protein>
    <recommendedName>
        <fullName evidence="1 2">Argininosuccinate lyase</fullName>
        <shortName evidence="1">ASAL</shortName>
        <ecNumber evidence="1 2">4.3.2.1</ecNumber>
    </recommendedName>
    <alternativeName>
        <fullName evidence="1">Arginosuccinase</fullName>
    </alternativeName>
</protein>
<dbReference type="EMBL" id="JBHTAS010000001">
    <property type="protein sequence ID" value="MFC7141083.1"/>
    <property type="molecule type" value="Genomic_DNA"/>
</dbReference>
<comment type="similarity">
    <text evidence="1">Belongs to the lyase 1 family. Argininosuccinate lyase subfamily.</text>
</comment>
<dbReference type="NCBIfam" id="TIGR00838">
    <property type="entry name" value="argH"/>
    <property type="match status" value="1"/>
</dbReference>
<dbReference type="Gene3D" id="1.10.275.10">
    <property type="entry name" value="Fumarase/aspartase (N-terminal domain)"/>
    <property type="match status" value="1"/>
</dbReference>
<evidence type="ECO:0000313" key="7">
    <source>
        <dbReference type="Proteomes" id="UP001596432"/>
    </source>
</evidence>
<accession>A0ABD5Y105</accession>
<dbReference type="Gene3D" id="1.20.200.10">
    <property type="entry name" value="Fumarase/aspartase (Central domain)"/>
    <property type="match status" value="1"/>
</dbReference>
<evidence type="ECO:0000256" key="3">
    <source>
        <dbReference type="SAM" id="MobiDB-lite"/>
    </source>
</evidence>
<dbReference type="GO" id="GO:0005737">
    <property type="term" value="C:cytoplasm"/>
    <property type="evidence" value="ECO:0007669"/>
    <property type="project" value="UniProtKB-SubCell"/>
</dbReference>
<dbReference type="AlphaFoldDB" id="A0ABD5Y105"/>
<evidence type="ECO:0000256" key="2">
    <source>
        <dbReference type="NCBIfam" id="TIGR00838"/>
    </source>
</evidence>
<dbReference type="InterPro" id="IPR024083">
    <property type="entry name" value="Fumarase/histidase_N"/>
</dbReference>
<comment type="pathway">
    <text evidence="1">Amino-acid biosynthesis; L-arginine biosynthesis; L-arginine from L-ornithine and carbamoyl phosphate: step 3/3.</text>
</comment>
<sequence length="501" mass="52865">MTDSEDTPEAGEADGETGGTAIRRDRFSGGPARGFMSSLAADERIFAADLQVDRAHVVMLAEQDIIDDEDASAILAALDDVEAAGHGELPDAEDVHEAIETAVIQRVGPEGGRMHTARSRNDEVATCIRYRLRSDLFEALETVVGAREQLLDAAADHTETVMPGFTHLQYAQPVTVAHWILSYEGPLARDTERLLAALDTTNQSPLGAAAFAGTPFDVDRERTAELLGFDSTVANSMDATSSRDFLVETTSALTTLATTLSGMAEDLVVYSGRDYLEISDDYASTSSIMPQKKNPDTLEIVRATAGEAQGALQRLLTTLKGLPRSYNIDLQEATPPAWTAVDAVPPALEVATGALTTAEWHEDVLADEAAAGFSTATGVADRLAMAGVPFRTAHEVVAAVAEDLEPGRDAPEIAELEAAAEEILGEPLTAYVDEETLAATLDPVESVAMRDSAGGPAPDAVADQIEGARGRLSADESAVADRRDAVAGALDGLESEVADYV</sequence>
<dbReference type="PRINTS" id="PR00145">
    <property type="entry name" value="ARGSUCLYASE"/>
</dbReference>
<dbReference type="EC" id="4.3.2.1" evidence="1 2"/>
<keyword evidence="1" id="KW-0963">Cytoplasm</keyword>
<feature type="domain" description="Argininosuccinate lyase C-terminal" evidence="5">
    <location>
        <begin position="373"/>
        <end position="447"/>
    </location>
</feature>
<keyword evidence="1" id="KW-0055">Arginine biosynthesis</keyword>
<dbReference type="GeneID" id="78821392"/>
<dbReference type="GO" id="GO:0042450">
    <property type="term" value="P:L-arginine biosynthetic process via ornithine"/>
    <property type="evidence" value="ECO:0007669"/>
    <property type="project" value="UniProtKB-UniRule"/>
</dbReference>
<evidence type="ECO:0000256" key="1">
    <source>
        <dbReference type="HAMAP-Rule" id="MF_00006"/>
    </source>
</evidence>
<reference evidence="6 7" key="1">
    <citation type="journal article" date="2019" name="Int. J. Syst. Evol. Microbiol.">
        <title>The Global Catalogue of Microorganisms (GCM) 10K type strain sequencing project: providing services to taxonomists for standard genome sequencing and annotation.</title>
        <authorList>
            <consortium name="The Broad Institute Genomics Platform"/>
            <consortium name="The Broad Institute Genome Sequencing Center for Infectious Disease"/>
            <person name="Wu L."/>
            <person name="Ma J."/>
        </authorList>
    </citation>
    <scope>NUCLEOTIDE SEQUENCE [LARGE SCALE GENOMIC DNA]</scope>
    <source>
        <strain evidence="6 7">XZYJT29</strain>
    </source>
</reference>
<gene>
    <name evidence="1 6" type="primary">argH</name>
    <name evidence="6" type="ORF">ACFQMA_14765</name>
</gene>
<dbReference type="Proteomes" id="UP001596432">
    <property type="component" value="Unassembled WGS sequence"/>
</dbReference>
<dbReference type="GO" id="GO:0004056">
    <property type="term" value="F:argininosuccinate lyase activity"/>
    <property type="evidence" value="ECO:0007669"/>
    <property type="project" value="UniProtKB-UniRule"/>
</dbReference>
<feature type="domain" description="Fumarate lyase N-terminal" evidence="4">
    <location>
        <begin position="46"/>
        <end position="310"/>
    </location>
</feature>
<dbReference type="PANTHER" id="PTHR43814:SF1">
    <property type="entry name" value="ARGININOSUCCINATE LYASE"/>
    <property type="match status" value="1"/>
</dbReference>
<dbReference type="Pfam" id="PF14698">
    <property type="entry name" value="ASL_C2"/>
    <property type="match status" value="1"/>
</dbReference>
<name>A0ABD5Y105_9EURY</name>
<dbReference type="PANTHER" id="PTHR43814">
    <property type="entry name" value="ARGININOSUCCINATE LYASE"/>
    <property type="match status" value="1"/>
</dbReference>
<dbReference type="InterPro" id="IPR000362">
    <property type="entry name" value="Fumarate_lyase_fam"/>
</dbReference>
<feature type="compositionally biased region" description="Acidic residues" evidence="3">
    <location>
        <begin position="1"/>
        <end position="15"/>
    </location>
</feature>
<dbReference type="FunFam" id="1.20.200.10:FF:000015">
    <property type="entry name" value="argininosuccinate lyase isoform X2"/>
    <property type="match status" value="1"/>
</dbReference>
<feature type="region of interest" description="Disordered" evidence="3">
    <location>
        <begin position="1"/>
        <end position="29"/>
    </location>
</feature>